<gene>
    <name evidence="1" type="ORF">UU67_C0010G0021</name>
</gene>
<evidence type="ECO:0000313" key="2">
    <source>
        <dbReference type="Proteomes" id="UP000034753"/>
    </source>
</evidence>
<dbReference type="AlphaFoldDB" id="A0A0G0WMM0"/>
<dbReference type="EMBL" id="LCBN01000010">
    <property type="protein sequence ID" value="KKS14009.1"/>
    <property type="molecule type" value="Genomic_DNA"/>
</dbReference>
<evidence type="ECO:0000313" key="1">
    <source>
        <dbReference type="EMBL" id="KKS14009.1"/>
    </source>
</evidence>
<comment type="caution">
    <text evidence="1">The sequence shown here is derived from an EMBL/GenBank/DDBJ whole genome shotgun (WGS) entry which is preliminary data.</text>
</comment>
<accession>A0A0G0WMM0</accession>
<dbReference type="Proteomes" id="UP000034753">
    <property type="component" value="Unassembled WGS sequence"/>
</dbReference>
<proteinExistence type="predicted"/>
<reference evidence="1 2" key="1">
    <citation type="journal article" date="2015" name="Nature">
        <title>rRNA introns, odd ribosomes, and small enigmatic genomes across a large radiation of phyla.</title>
        <authorList>
            <person name="Brown C.T."/>
            <person name="Hug L.A."/>
            <person name="Thomas B.C."/>
            <person name="Sharon I."/>
            <person name="Castelle C.J."/>
            <person name="Singh A."/>
            <person name="Wilkins M.J."/>
            <person name="Williams K.H."/>
            <person name="Banfield J.F."/>
        </authorList>
    </citation>
    <scope>NUCLEOTIDE SEQUENCE [LARGE SCALE GENOMIC DNA]</scope>
</reference>
<name>A0A0G0WMM0_9BACT</name>
<protein>
    <submittedName>
        <fullName evidence="1">Uncharacterized protein</fullName>
    </submittedName>
</protein>
<sequence length="248" mass="28317">MPQFEAQDSGKQLAIYETSCRALKGKTVPKNQVGILTAWFGRQMCDDSDYQTFLRTSYFVGAPVLAHFFIRDAEKVEKSSQLQPVAEDLARELGSIRQPLAVFVIATPQAAELPYLDQLPKGILDYRLKHTQEPTFVYKIIFGWGFTDMDYEDTDDHFSAPEIRSRQLGGIHLSFNEDYPTVCCGRLVEYMLRVLGHDLPGNEFPNYTPDEVEKIAWNIRRESFNAFSTMQGAIPKYPIVDGRPKFPF</sequence>
<organism evidence="1 2">
    <name type="scientific">Candidatus Daviesbacteria bacterium GW2011_GWB1_41_5</name>
    <dbReference type="NCBI Taxonomy" id="1618429"/>
    <lineage>
        <taxon>Bacteria</taxon>
        <taxon>Candidatus Daviesiibacteriota</taxon>
    </lineage>
</organism>